<reference evidence="1 2" key="1">
    <citation type="submission" date="2024-09" db="EMBL/GenBank/DDBJ databases">
        <title>Chromosome-scale assembly of Riccia fluitans.</title>
        <authorList>
            <person name="Paukszto L."/>
            <person name="Sawicki J."/>
            <person name="Karawczyk K."/>
            <person name="Piernik-Szablinska J."/>
            <person name="Szczecinska M."/>
            <person name="Mazdziarz M."/>
        </authorList>
    </citation>
    <scope>NUCLEOTIDE SEQUENCE [LARGE SCALE GENOMIC DNA]</scope>
    <source>
        <strain evidence="1">Rf_01</strain>
        <tissue evidence="1">Aerial parts of the thallus</tissue>
    </source>
</reference>
<keyword evidence="2" id="KW-1185">Reference proteome</keyword>
<dbReference type="AlphaFoldDB" id="A0ABD1YFK6"/>
<evidence type="ECO:0000313" key="2">
    <source>
        <dbReference type="Proteomes" id="UP001605036"/>
    </source>
</evidence>
<organism evidence="1 2">
    <name type="scientific">Riccia fluitans</name>
    <dbReference type="NCBI Taxonomy" id="41844"/>
    <lineage>
        <taxon>Eukaryota</taxon>
        <taxon>Viridiplantae</taxon>
        <taxon>Streptophyta</taxon>
        <taxon>Embryophyta</taxon>
        <taxon>Marchantiophyta</taxon>
        <taxon>Marchantiopsida</taxon>
        <taxon>Marchantiidae</taxon>
        <taxon>Marchantiales</taxon>
        <taxon>Ricciaceae</taxon>
        <taxon>Riccia</taxon>
    </lineage>
</organism>
<evidence type="ECO:0000313" key="1">
    <source>
        <dbReference type="EMBL" id="KAL2624304.1"/>
    </source>
</evidence>
<protein>
    <submittedName>
        <fullName evidence="1">Uncharacterized protein</fullName>
    </submittedName>
</protein>
<dbReference type="Proteomes" id="UP001605036">
    <property type="component" value="Unassembled WGS sequence"/>
</dbReference>
<comment type="caution">
    <text evidence="1">The sequence shown here is derived from an EMBL/GenBank/DDBJ whole genome shotgun (WGS) entry which is preliminary data.</text>
</comment>
<gene>
    <name evidence="1" type="ORF">R1flu_008549</name>
</gene>
<name>A0ABD1YFK6_9MARC</name>
<proteinExistence type="predicted"/>
<accession>A0ABD1YFK6</accession>
<sequence length="231" mass="25273">MTAAKTAPMPPAAAPHGATLGEASGKFAKVGEITRGACYQIGDNGRPRAPRKGLSFACGAGGEIWHCRFRWICSRRARRWKSKHGRMDFPCFMFCIQNKQGRAIRQQPAQIPLERRFSSHNREGVRSGFPKFLSPFAIGSGEAVWHFRIGRMSAWRVIRTRRTINKSPTGTAPVGDSRLPESLDRVSLAAGPAISKNPMGQQPSPNPNLCALSAVYRPCQSICQTKVASLG</sequence>
<dbReference type="EMBL" id="JBHFFA010000005">
    <property type="protein sequence ID" value="KAL2624304.1"/>
    <property type="molecule type" value="Genomic_DNA"/>
</dbReference>